<feature type="region of interest" description="Disordered" evidence="1">
    <location>
        <begin position="1"/>
        <end position="76"/>
    </location>
</feature>
<dbReference type="AlphaFoldDB" id="A0A8I2YCY8"/>
<reference evidence="2" key="1">
    <citation type="submission" date="2021-03" db="EMBL/GenBank/DDBJ databases">
        <title>Evolutionary innovations through gain and loss of genes in the ectomycorrhizal Boletales.</title>
        <authorList>
            <person name="Wu G."/>
            <person name="Miyauchi S."/>
            <person name="Morin E."/>
            <person name="Yang Z.-L."/>
            <person name="Xu J."/>
            <person name="Martin F.M."/>
        </authorList>
    </citation>
    <scope>NUCLEOTIDE SEQUENCE</scope>
    <source>
        <strain evidence="2">BR01</strain>
    </source>
</reference>
<evidence type="ECO:0000313" key="2">
    <source>
        <dbReference type="EMBL" id="KAG6369679.1"/>
    </source>
</evidence>
<evidence type="ECO:0000313" key="3">
    <source>
        <dbReference type="Proteomes" id="UP000683000"/>
    </source>
</evidence>
<keyword evidence="3" id="KW-1185">Reference proteome</keyword>
<sequence>MRVWKEKKEQAQQEGRRTALPKPKREKLEKANPKPTVRNEKVDGHGRGRSCGRNEADSGGSEDEAMSDDYLHLFTH</sequence>
<protein>
    <submittedName>
        <fullName evidence="2">Uncharacterized protein</fullName>
    </submittedName>
</protein>
<dbReference type="Proteomes" id="UP000683000">
    <property type="component" value="Unassembled WGS sequence"/>
</dbReference>
<name>A0A8I2YCY8_9AGAM</name>
<gene>
    <name evidence="2" type="ORF">JVT61DRAFT_14104</name>
</gene>
<evidence type="ECO:0000256" key="1">
    <source>
        <dbReference type="SAM" id="MobiDB-lite"/>
    </source>
</evidence>
<organism evidence="2 3">
    <name type="scientific">Boletus reticuloceps</name>
    <dbReference type="NCBI Taxonomy" id="495285"/>
    <lineage>
        <taxon>Eukaryota</taxon>
        <taxon>Fungi</taxon>
        <taxon>Dikarya</taxon>
        <taxon>Basidiomycota</taxon>
        <taxon>Agaricomycotina</taxon>
        <taxon>Agaricomycetes</taxon>
        <taxon>Agaricomycetidae</taxon>
        <taxon>Boletales</taxon>
        <taxon>Boletineae</taxon>
        <taxon>Boletaceae</taxon>
        <taxon>Boletoideae</taxon>
        <taxon>Boletus</taxon>
    </lineage>
</organism>
<comment type="caution">
    <text evidence="2">The sequence shown here is derived from an EMBL/GenBank/DDBJ whole genome shotgun (WGS) entry which is preliminary data.</text>
</comment>
<feature type="compositionally biased region" description="Basic and acidic residues" evidence="1">
    <location>
        <begin position="1"/>
        <end position="17"/>
    </location>
</feature>
<feature type="compositionally biased region" description="Basic and acidic residues" evidence="1">
    <location>
        <begin position="26"/>
        <end position="56"/>
    </location>
</feature>
<dbReference type="EMBL" id="JAGFBS010000070">
    <property type="protein sequence ID" value="KAG6369679.1"/>
    <property type="molecule type" value="Genomic_DNA"/>
</dbReference>
<proteinExistence type="predicted"/>
<accession>A0A8I2YCY8</accession>